<feature type="transmembrane region" description="Helical" evidence="2">
    <location>
        <begin position="463"/>
        <end position="492"/>
    </location>
</feature>
<sequence length="556" mass="61002">MADCEPKNEPLGDPDITGIGVLAATGAYVLLNFGTTVYAYLSWSLSNAKTNAFDNVVRLRPRWHWTALSRSKRRRAYEHVLEMLIPQHFCSFMAQVVWACVVRYHVDPDHGPTLFAYHMATCSILLSAVAFLLTAGFLGKSGLKRNPMRHVQVSVTLAVVVFTTYQYLATQSRLLEVAGGLHVGIRKALDGGLEGDVEELGDTQQQQGKCWARATVITHATGVYLKVVSELYMPGHWTVTTAADSRSGWPLDHSANPTPVADGAVARARGGVAEAREPPSWKQRLWPPSFVAQYAFLLSAVVEEACSSFFARIMVAVFSMLLWATQLVLYPFIPGVEPNDHREPAISKAMSLGQISALVFLLDPLLVILNSAIGNTHRHPPNGLIPLSARTGAWRTRNVPNDSSVELRSWPDAGRPGPEHPRGAPLPRPAPCRIDSRSTSPIPAPDEIRVGESAYEACLRDHFAATVIISWVAAVVVLAVALAAPILLAAFLNGNAQLGRDGRTVDDMLDEEQWRSIMLAYFVFSTTGLGLFLLRTMLGLWATWRRRMRALGRSRG</sequence>
<evidence type="ECO:0000313" key="4">
    <source>
        <dbReference type="Proteomes" id="UP000245956"/>
    </source>
</evidence>
<organism evidence="3 4">
    <name type="scientific">Purpureocillium lilacinum</name>
    <name type="common">Paecilomyces lilacinus</name>
    <dbReference type="NCBI Taxonomy" id="33203"/>
    <lineage>
        <taxon>Eukaryota</taxon>
        <taxon>Fungi</taxon>
        <taxon>Dikarya</taxon>
        <taxon>Ascomycota</taxon>
        <taxon>Pezizomycotina</taxon>
        <taxon>Sordariomycetes</taxon>
        <taxon>Hypocreomycetidae</taxon>
        <taxon>Hypocreales</taxon>
        <taxon>Ophiocordycipitaceae</taxon>
        <taxon>Purpureocillium</taxon>
    </lineage>
</organism>
<keyword evidence="2" id="KW-0472">Membrane</keyword>
<dbReference type="AlphaFoldDB" id="A0A2U3ECV3"/>
<dbReference type="Proteomes" id="UP000245956">
    <property type="component" value="Unassembled WGS sequence"/>
</dbReference>
<keyword evidence="2" id="KW-0812">Transmembrane</keyword>
<dbReference type="EMBL" id="LCWV01000006">
    <property type="protein sequence ID" value="PWI72347.1"/>
    <property type="molecule type" value="Genomic_DNA"/>
</dbReference>
<evidence type="ECO:0000313" key="3">
    <source>
        <dbReference type="EMBL" id="PWI72347.1"/>
    </source>
</evidence>
<proteinExistence type="predicted"/>
<feature type="transmembrane region" description="Helical" evidence="2">
    <location>
        <begin position="116"/>
        <end position="138"/>
    </location>
</feature>
<accession>A0A2U3ECV3</accession>
<gene>
    <name evidence="3" type="ORF">PCL_10970</name>
</gene>
<comment type="caution">
    <text evidence="3">The sequence shown here is derived from an EMBL/GenBank/DDBJ whole genome shotgun (WGS) entry which is preliminary data.</text>
</comment>
<feature type="transmembrane region" description="Helical" evidence="2">
    <location>
        <begin position="353"/>
        <end position="373"/>
    </location>
</feature>
<protein>
    <submittedName>
        <fullName evidence="3">Uncharacterized protein</fullName>
    </submittedName>
</protein>
<evidence type="ECO:0000256" key="2">
    <source>
        <dbReference type="SAM" id="Phobius"/>
    </source>
</evidence>
<name>A0A2U3ECV3_PURLI</name>
<feature type="region of interest" description="Disordered" evidence="1">
    <location>
        <begin position="399"/>
        <end position="445"/>
    </location>
</feature>
<feature type="transmembrane region" description="Helical" evidence="2">
    <location>
        <begin position="518"/>
        <end position="544"/>
    </location>
</feature>
<keyword evidence="2" id="KW-1133">Transmembrane helix</keyword>
<feature type="transmembrane region" description="Helical" evidence="2">
    <location>
        <begin position="80"/>
        <end position="104"/>
    </location>
</feature>
<feature type="transmembrane region" description="Helical" evidence="2">
    <location>
        <begin position="309"/>
        <end position="333"/>
    </location>
</feature>
<evidence type="ECO:0000256" key="1">
    <source>
        <dbReference type="SAM" id="MobiDB-lite"/>
    </source>
</evidence>
<feature type="transmembrane region" description="Helical" evidence="2">
    <location>
        <begin position="16"/>
        <end position="41"/>
    </location>
</feature>
<reference evidence="3 4" key="1">
    <citation type="journal article" date="2016" name="Front. Microbiol.">
        <title>Genome and transcriptome sequences reveal the specific parasitism of the nematophagous Purpureocillium lilacinum 36-1.</title>
        <authorList>
            <person name="Xie J."/>
            <person name="Li S."/>
            <person name="Mo C."/>
            <person name="Xiao X."/>
            <person name="Peng D."/>
            <person name="Wang G."/>
            <person name="Xiao Y."/>
        </authorList>
    </citation>
    <scope>NUCLEOTIDE SEQUENCE [LARGE SCALE GENOMIC DNA]</scope>
    <source>
        <strain evidence="3 4">36-1</strain>
    </source>
</reference>